<name>A0A8X6XD40_9ARAC</name>
<evidence type="ECO:0000313" key="4">
    <source>
        <dbReference type="Proteomes" id="UP000886998"/>
    </source>
</evidence>
<proteinExistence type="predicted"/>
<dbReference type="Pfam" id="PF18701">
    <property type="entry name" value="DUF5641"/>
    <property type="match status" value="1"/>
</dbReference>
<protein>
    <recommendedName>
        <fullName evidence="2">DUF5641 domain-containing protein</fullName>
    </recommendedName>
</protein>
<evidence type="ECO:0000256" key="1">
    <source>
        <dbReference type="SAM" id="MobiDB-lite"/>
    </source>
</evidence>
<dbReference type="AlphaFoldDB" id="A0A8X6XD40"/>
<feature type="compositionally biased region" description="Basic residues" evidence="1">
    <location>
        <begin position="173"/>
        <end position="182"/>
    </location>
</feature>
<evidence type="ECO:0000259" key="2">
    <source>
        <dbReference type="Pfam" id="PF18701"/>
    </source>
</evidence>
<dbReference type="InterPro" id="IPR040676">
    <property type="entry name" value="DUF5641"/>
</dbReference>
<keyword evidence="4" id="KW-1185">Reference proteome</keyword>
<feature type="domain" description="DUF5641" evidence="2">
    <location>
        <begin position="5"/>
        <end position="35"/>
    </location>
</feature>
<gene>
    <name evidence="3" type="ORF">TNIN_311391</name>
</gene>
<dbReference type="EMBL" id="BMAV01007862">
    <property type="protein sequence ID" value="GFY51039.1"/>
    <property type="molecule type" value="Genomic_DNA"/>
</dbReference>
<evidence type="ECO:0000313" key="3">
    <source>
        <dbReference type="EMBL" id="GFY51039.1"/>
    </source>
</evidence>
<accession>A0A8X6XD40</accession>
<reference evidence="3" key="1">
    <citation type="submission" date="2020-08" db="EMBL/GenBank/DDBJ databases">
        <title>Multicomponent nature underlies the extraordinary mechanical properties of spider dragline silk.</title>
        <authorList>
            <person name="Kono N."/>
            <person name="Nakamura H."/>
            <person name="Mori M."/>
            <person name="Yoshida Y."/>
            <person name="Ohtoshi R."/>
            <person name="Malay A.D."/>
            <person name="Moran D.A.P."/>
            <person name="Tomita M."/>
            <person name="Numata K."/>
            <person name="Arakawa K."/>
        </authorList>
    </citation>
    <scope>NUCLEOTIDE SEQUENCE</scope>
</reference>
<dbReference type="Proteomes" id="UP000886998">
    <property type="component" value="Unassembled WGS sequence"/>
</dbReference>
<sequence>MNRLHRWELVQRMTQTCWSRWTTDYLNRLQSRPKHPITTTGLGATSPSRISFGDDYIAENSDNFRETILARNVYAAWARKLTNARYIDPDLQNYHIKVGKSGEIVNNLLTKLNVPLFKIPATEKDLDMIVVRARNKVNDPPPSKEEEKTPAGVLPPLPSSPALRAERKEKKECRCRRHRPPP</sequence>
<comment type="caution">
    <text evidence="3">The sequence shown here is derived from an EMBL/GenBank/DDBJ whole genome shotgun (WGS) entry which is preliminary data.</text>
</comment>
<feature type="region of interest" description="Disordered" evidence="1">
    <location>
        <begin position="136"/>
        <end position="182"/>
    </location>
</feature>
<organism evidence="3 4">
    <name type="scientific">Trichonephila inaurata madagascariensis</name>
    <dbReference type="NCBI Taxonomy" id="2747483"/>
    <lineage>
        <taxon>Eukaryota</taxon>
        <taxon>Metazoa</taxon>
        <taxon>Ecdysozoa</taxon>
        <taxon>Arthropoda</taxon>
        <taxon>Chelicerata</taxon>
        <taxon>Arachnida</taxon>
        <taxon>Araneae</taxon>
        <taxon>Araneomorphae</taxon>
        <taxon>Entelegynae</taxon>
        <taxon>Araneoidea</taxon>
        <taxon>Nephilidae</taxon>
        <taxon>Trichonephila</taxon>
        <taxon>Trichonephila inaurata</taxon>
    </lineage>
</organism>